<evidence type="ECO:0000256" key="1">
    <source>
        <dbReference type="PROSITE-ProRule" id="PRU00267"/>
    </source>
</evidence>
<feature type="region of interest" description="Disordered" evidence="2">
    <location>
        <begin position="370"/>
        <end position="389"/>
    </location>
</feature>
<feature type="region of interest" description="Disordered" evidence="2">
    <location>
        <begin position="491"/>
        <end position="514"/>
    </location>
</feature>
<proteinExistence type="predicted"/>
<dbReference type="InterPro" id="IPR009071">
    <property type="entry name" value="HMG_box_dom"/>
</dbReference>
<feature type="region of interest" description="Disordered" evidence="2">
    <location>
        <begin position="421"/>
        <end position="467"/>
    </location>
</feature>
<keyword evidence="1" id="KW-0238">DNA-binding</keyword>
<name>A0AB34K577_PRYPA</name>
<evidence type="ECO:0000259" key="3">
    <source>
        <dbReference type="PROSITE" id="PS50118"/>
    </source>
</evidence>
<dbReference type="InterPro" id="IPR003958">
    <property type="entry name" value="CBFA_NFYB_domain"/>
</dbReference>
<evidence type="ECO:0000313" key="5">
    <source>
        <dbReference type="Proteomes" id="UP001515480"/>
    </source>
</evidence>
<sequence>MGEAGEEETLLTAGSWETMPKSQKEGEGVPQEAIEQVEEGEQEEVQLEEGEHEGENEESEQEEGVQEEGEQEESEQEEGEQEEGEHEESEHEDGEQQEGEQEEGEHEKGDATTAAAPKEDAEPEAVLHEKIPVKPSRALTAWAIFLSEKHANKPSKAAGEAWRALGEEEKAGYEERASADKARFQKEMSTYKSWLSVHPEFDEVKPARDAEVLEAGTAYLPQARVRKLIKLNSEVKSISKEGLFTVTKAAEHFLAMISTQTVTAARKSKRKTTVLADFGQVLYGVRNADLLEFCHEDFPSELLMAPPKARKSTEQSKASKGARVGTADADAEKDGVADGAFQEEVMQLLDALEDGDIAVRERVWEDVKKPAGGKRVRATAKDKAEVPVQSTSMHDFFRKRTREEEAAAAAAAAAATSEAAAVQRSANAREAPGKGSGSPEKASMIPPTASGRAGAKGGRGDSRSSTTVGGTNILAAFAFGVEQQKVARQNLEQKKADEDANMELEDVGDGAGRKRTADMLAMEEVEDVDETETRAGVVRRRRAIVSDSDDEE</sequence>
<protein>
    <recommendedName>
        <fullName evidence="3">HMG box domain-containing protein</fullName>
    </recommendedName>
</protein>
<dbReference type="AlphaFoldDB" id="A0AB34K577"/>
<feature type="region of interest" description="Disordered" evidence="2">
    <location>
        <begin position="1"/>
        <end position="131"/>
    </location>
</feature>
<feature type="compositionally biased region" description="Acidic residues" evidence="2">
    <location>
        <begin position="35"/>
        <end position="104"/>
    </location>
</feature>
<dbReference type="Pfam" id="PF09011">
    <property type="entry name" value="HMG_box_2"/>
    <property type="match status" value="1"/>
</dbReference>
<dbReference type="InterPro" id="IPR036910">
    <property type="entry name" value="HMG_box_dom_sf"/>
</dbReference>
<accession>A0AB34K577</accession>
<dbReference type="SUPFAM" id="SSF47095">
    <property type="entry name" value="HMG-box"/>
    <property type="match status" value="1"/>
</dbReference>
<dbReference type="GO" id="GO:0005634">
    <property type="term" value="C:nucleus"/>
    <property type="evidence" value="ECO:0007669"/>
    <property type="project" value="UniProtKB-UniRule"/>
</dbReference>
<dbReference type="Gene3D" id="1.10.30.10">
    <property type="entry name" value="High mobility group box domain"/>
    <property type="match status" value="1"/>
</dbReference>
<dbReference type="SUPFAM" id="SSF47113">
    <property type="entry name" value="Histone-fold"/>
    <property type="match status" value="1"/>
</dbReference>
<dbReference type="Proteomes" id="UP001515480">
    <property type="component" value="Unassembled WGS sequence"/>
</dbReference>
<dbReference type="SMART" id="SM00398">
    <property type="entry name" value="HMG"/>
    <property type="match status" value="1"/>
</dbReference>
<dbReference type="PROSITE" id="PS50118">
    <property type="entry name" value="HMG_BOX_2"/>
    <property type="match status" value="1"/>
</dbReference>
<dbReference type="Gene3D" id="1.10.20.10">
    <property type="entry name" value="Histone, subunit A"/>
    <property type="match status" value="1"/>
</dbReference>
<comment type="caution">
    <text evidence="4">The sequence shown here is derived from an EMBL/GenBank/DDBJ whole genome shotgun (WGS) entry which is preliminary data.</text>
</comment>
<evidence type="ECO:0000256" key="2">
    <source>
        <dbReference type="SAM" id="MobiDB-lite"/>
    </source>
</evidence>
<dbReference type="InterPro" id="IPR009072">
    <property type="entry name" value="Histone-fold"/>
</dbReference>
<reference evidence="4 5" key="1">
    <citation type="journal article" date="2024" name="Science">
        <title>Giant polyketide synthase enzymes in the biosynthesis of giant marine polyether toxins.</title>
        <authorList>
            <person name="Fallon T.R."/>
            <person name="Shende V.V."/>
            <person name="Wierzbicki I.H."/>
            <person name="Pendleton A.L."/>
            <person name="Watervoot N.F."/>
            <person name="Auber R.P."/>
            <person name="Gonzalez D.J."/>
            <person name="Wisecaver J.H."/>
            <person name="Moore B.S."/>
        </authorList>
    </citation>
    <scope>NUCLEOTIDE SEQUENCE [LARGE SCALE GENOMIC DNA]</scope>
    <source>
        <strain evidence="4 5">12B1</strain>
    </source>
</reference>
<organism evidence="4 5">
    <name type="scientific">Prymnesium parvum</name>
    <name type="common">Toxic golden alga</name>
    <dbReference type="NCBI Taxonomy" id="97485"/>
    <lineage>
        <taxon>Eukaryota</taxon>
        <taxon>Haptista</taxon>
        <taxon>Haptophyta</taxon>
        <taxon>Prymnesiophyceae</taxon>
        <taxon>Prymnesiales</taxon>
        <taxon>Prymnesiaceae</taxon>
        <taxon>Prymnesium</taxon>
    </lineage>
</organism>
<dbReference type="EMBL" id="JBGBPQ010000001">
    <property type="protein sequence ID" value="KAL1529440.1"/>
    <property type="molecule type" value="Genomic_DNA"/>
</dbReference>
<gene>
    <name evidence="4" type="ORF">AB1Y20_000388</name>
</gene>
<evidence type="ECO:0000313" key="4">
    <source>
        <dbReference type="EMBL" id="KAL1529440.1"/>
    </source>
</evidence>
<feature type="compositionally biased region" description="Basic and acidic residues" evidence="2">
    <location>
        <begin position="117"/>
        <end position="131"/>
    </location>
</feature>
<dbReference type="Pfam" id="PF00808">
    <property type="entry name" value="CBFD_NFYB_HMF"/>
    <property type="match status" value="1"/>
</dbReference>
<keyword evidence="1" id="KW-0539">Nucleus</keyword>
<feature type="domain" description="HMG box" evidence="3">
    <location>
        <begin position="132"/>
        <end position="192"/>
    </location>
</feature>
<feature type="DNA-binding region" description="HMG box" evidence="1">
    <location>
        <begin position="132"/>
        <end position="192"/>
    </location>
</feature>
<feature type="compositionally biased region" description="Acidic residues" evidence="2">
    <location>
        <begin position="499"/>
        <end position="508"/>
    </location>
</feature>
<keyword evidence="5" id="KW-1185">Reference proteome</keyword>
<dbReference type="GO" id="GO:0003677">
    <property type="term" value="F:DNA binding"/>
    <property type="evidence" value="ECO:0007669"/>
    <property type="project" value="UniProtKB-UniRule"/>
</dbReference>
<dbReference type="GO" id="GO:0046982">
    <property type="term" value="F:protein heterodimerization activity"/>
    <property type="evidence" value="ECO:0007669"/>
    <property type="project" value="InterPro"/>
</dbReference>
<feature type="region of interest" description="Disordered" evidence="2">
    <location>
        <begin position="306"/>
        <end position="331"/>
    </location>
</feature>